<feature type="region of interest" description="Disordered" evidence="3">
    <location>
        <begin position="429"/>
        <end position="559"/>
    </location>
</feature>
<dbReference type="AlphaFoldDB" id="A0A9P6M189"/>
<dbReference type="Pfam" id="PF04499">
    <property type="entry name" value="SAPS"/>
    <property type="match status" value="1"/>
</dbReference>
<feature type="compositionally biased region" description="Basic and acidic residues" evidence="3">
    <location>
        <begin position="507"/>
        <end position="546"/>
    </location>
</feature>
<feature type="compositionally biased region" description="Basic and acidic residues" evidence="3">
    <location>
        <begin position="436"/>
        <end position="445"/>
    </location>
</feature>
<dbReference type="GO" id="GO:0005829">
    <property type="term" value="C:cytosol"/>
    <property type="evidence" value="ECO:0007669"/>
    <property type="project" value="TreeGrafter"/>
</dbReference>
<proteinExistence type="inferred from homology"/>
<evidence type="ECO:0000313" key="4">
    <source>
        <dbReference type="EMBL" id="KAF9959870.1"/>
    </source>
</evidence>
<feature type="compositionally biased region" description="Acidic residues" evidence="3">
    <location>
        <begin position="845"/>
        <end position="854"/>
    </location>
</feature>
<feature type="compositionally biased region" description="Polar residues" evidence="3">
    <location>
        <begin position="959"/>
        <end position="970"/>
    </location>
</feature>
<feature type="compositionally biased region" description="Polar residues" evidence="3">
    <location>
        <begin position="980"/>
        <end position="995"/>
    </location>
</feature>
<feature type="compositionally biased region" description="Basic and acidic residues" evidence="3">
    <location>
        <begin position="458"/>
        <end position="479"/>
    </location>
</feature>
<dbReference type="OrthoDB" id="295029at2759"/>
<reference evidence="4" key="1">
    <citation type="journal article" date="2020" name="Fungal Divers.">
        <title>Resolving the Mortierellaceae phylogeny through synthesis of multi-gene phylogenetics and phylogenomics.</title>
        <authorList>
            <person name="Vandepol N."/>
            <person name="Liber J."/>
            <person name="Desiro A."/>
            <person name="Na H."/>
            <person name="Kennedy M."/>
            <person name="Barry K."/>
            <person name="Grigoriev I.V."/>
            <person name="Miller A.N."/>
            <person name="O'Donnell K."/>
            <person name="Stajich J.E."/>
            <person name="Bonito G."/>
        </authorList>
    </citation>
    <scope>NUCLEOTIDE SEQUENCE</scope>
    <source>
        <strain evidence="4">CK1249</strain>
    </source>
</reference>
<comment type="caution">
    <text evidence="4">The sequence shown here is derived from an EMBL/GenBank/DDBJ whole genome shotgun (WGS) entry which is preliminary data.</text>
</comment>
<organism evidence="4 5">
    <name type="scientific">Mortierella alpina</name>
    <name type="common">Oleaginous fungus</name>
    <name type="synonym">Mortierella renispora</name>
    <dbReference type="NCBI Taxonomy" id="64518"/>
    <lineage>
        <taxon>Eukaryota</taxon>
        <taxon>Fungi</taxon>
        <taxon>Fungi incertae sedis</taxon>
        <taxon>Mucoromycota</taxon>
        <taxon>Mortierellomycotina</taxon>
        <taxon>Mortierellomycetes</taxon>
        <taxon>Mortierellales</taxon>
        <taxon>Mortierellaceae</taxon>
        <taxon>Mortierella</taxon>
    </lineage>
</organism>
<evidence type="ECO:0000256" key="1">
    <source>
        <dbReference type="ARBA" id="ARBA00006180"/>
    </source>
</evidence>
<comment type="similarity">
    <text evidence="1">Belongs to the SAPS family.</text>
</comment>
<dbReference type="PANTHER" id="PTHR12634">
    <property type="entry name" value="SIT4 YEAST -ASSOCIATING PROTEIN-RELATED"/>
    <property type="match status" value="1"/>
</dbReference>
<evidence type="ECO:0000313" key="5">
    <source>
        <dbReference type="Proteomes" id="UP000738359"/>
    </source>
</evidence>
<gene>
    <name evidence="4" type="ORF">BGZ70_008739</name>
</gene>
<feature type="region of interest" description="Disordered" evidence="3">
    <location>
        <begin position="838"/>
        <end position="858"/>
    </location>
</feature>
<dbReference type="Proteomes" id="UP000738359">
    <property type="component" value="Unassembled WGS sequence"/>
</dbReference>
<dbReference type="EMBL" id="JAAAHY010000654">
    <property type="protein sequence ID" value="KAF9959870.1"/>
    <property type="molecule type" value="Genomic_DNA"/>
</dbReference>
<feature type="compositionally biased region" description="Acidic residues" evidence="3">
    <location>
        <begin position="889"/>
        <end position="901"/>
    </location>
</feature>
<feature type="region of interest" description="Disordered" evidence="3">
    <location>
        <begin position="1097"/>
        <end position="1147"/>
    </location>
</feature>
<sequence length="1147" mass="126059">MYWRFGHQNASVIDHLLESGNVSLEELLEQDDLIQECKAQNPRLIEYLREPAVLQQLLGYIISDDLEDRARFKSTLAVARESEAIVLEKQAQSGHGWTKRQVEAQYDNRTNDMNVALMYPFIACEVIACEVWGIFESALSNIDMLVKFWEFLDRPAPLNPVQASYFAKVIGVFLMKKTGDMLQFIKAQPDVVSKLLLHISTSSVMDLLLKIISMEESPEGRGTVQWLSEKGLMPWLVNRLDPNNDAEIHSVASQVLLDIIAISQSSHPEQPSIGTNVLIDELKSEAIVTKLVGFMLNRTAPHSTSTLINGVTIFIELIRRNNSDYDIEPLPPNAVPPREAVDLSDLLKVLAARIEDFKDLLVVPRSVPGPIETSIGLQTPLGFERLKICEMFAELLHCSNMAVLNSRPIISVSADGTVKVPTVAAEQTFHHHQSQHVKEEAEVMKSESATGEEPAEETQSKPLEEREIQTSPGQEEKSVESMQQKGVEAVGISEDTDESGKNSSSSGEEKEVKTEKKEDEKASDEKKEVDKKEEEKKDEKEPELKQASETPDSNEHEEDAAAAPLLDDQATPRASPPPGPAATLASSTIATLVSPNTLEGDVLIPVGDFLKLQFVDHRIIPTCFDLFFQFPWNNFLHTVVYDMVHQVFHRPMGDIGQPDAEGTYVPPRADQGITEGWNRRLTISIFKDGHLTKRITDAQRLCDFECSQPKGVRLGYMGHLTYIADETVKLLELYQQTSLLPTLYEYIDLEDWWNYVSKVLKETKERDAQILGGTRPNAHDPLKSGMDDGHDDEFMDDNGDEYGISNGFLGEEGSAGQEGDVGSDQFARYLSQQISNNLSEKFGSSDEDEDDEEGNWIGEYGVDNDFERRRAAAATGLDDPFGNAHAMDFDDSDDDGVDEESWNSPWPNSFGDAGVADLGSATQFSATLTDWSEDFQDGFTEFKSGEDAKDEFDFPPFSVDQSAEATQSMPADSPKEVAAGSTTDTPSDLDTQSAQADPFEDSSSSSSSSKPLNSTVPVETPATDASAPAAVSGTTAAVKEIDIEPVVLAPKVHDTPVVVGVSTETELKEPNPSSESTSTALAVDLEVVPLADVEAPKLKATVSDSQVPGTTAAEEQEPSSSAEESAEVTEISKKVEDLTLDKDAKKE</sequence>
<keyword evidence="2" id="KW-0131">Cell cycle</keyword>
<evidence type="ECO:0000256" key="3">
    <source>
        <dbReference type="SAM" id="MobiDB-lite"/>
    </source>
</evidence>
<name>A0A9P6M189_MORAP</name>
<protein>
    <submittedName>
        <fullName evidence="4">Uncharacterized protein</fullName>
    </submittedName>
</protein>
<dbReference type="InterPro" id="IPR007587">
    <property type="entry name" value="SAPS"/>
</dbReference>
<dbReference type="GO" id="GO:0005634">
    <property type="term" value="C:nucleus"/>
    <property type="evidence" value="ECO:0007669"/>
    <property type="project" value="TreeGrafter"/>
</dbReference>
<feature type="region of interest" description="Disordered" evidence="3">
    <location>
        <begin position="938"/>
        <end position="1033"/>
    </location>
</feature>
<evidence type="ECO:0000256" key="2">
    <source>
        <dbReference type="ARBA" id="ARBA00023306"/>
    </source>
</evidence>
<dbReference type="GO" id="GO:0019888">
    <property type="term" value="F:protein phosphatase regulator activity"/>
    <property type="evidence" value="ECO:0007669"/>
    <property type="project" value="TreeGrafter"/>
</dbReference>
<dbReference type="PANTHER" id="PTHR12634:SF8">
    <property type="entry name" value="FIERY MOUNTAIN, ISOFORM D"/>
    <property type="match status" value="1"/>
</dbReference>
<feature type="region of interest" description="Disordered" evidence="3">
    <location>
        <begin position="877"/>
        <end position="916"/>
    </location>
</feature>
<dbReference type="GO" id="GO:0019903">
    <property type="term" value="F:protein phosphatase binding"/>
    <property type="evidence" value="ECO:0007669"/>
    <property type="project" value="InterPro"/>
</dbReference>
<accession>A0A9P6M189</accession>
<feature type="compositionally biased region" description="Basic and acidic residues" evidence="3">
    <location>
        <begin position="1130"/>
        <end position="1147"/>
    </location>
</feature>
<keyword evidence="5" id="KW-1185">Reference proteome</keyword>